<dbReference type="GeneID" id="105367629"/>
<keyword evidence="9" id="KW-1015">Disulfide bond</keyword>
<feature type="chain" id="PRO_5042569275" evidence="13">
    <location>
        <begin position="22"/>
        <end position="725"/>
    </location>
</feature>
<dbReference type="Pfam" id="PF16414">
    <property type="entry name" value="NPC1_N"/>
    <property type="match status" value="1"/>
</dbReference>
<keyword evidence="10" id="KW-0325">Glycoprotein</keyword>
<dbReference type="AlphaFoldDB" id="A0AAJ7E1T6"/>
<gene>
    <name evidence="16" type="primary">LOC105367629</name>
</gene>
<feature type="domain" description="SSD" evidence="14">
    <location>
        <begin position="608"/>
        <end position="716"/>
    </location>
</feature>
<dbReference type="RefSeq" id="XP_011504698.1">
    <property type="nucleotide sequence ID" value="XM_011506396.1"/>
</dbReference>
<evidence type="ECO:0000256" key="10">
    <source>
        <dbReference type="ARBA" id="ARBA00023180"/>
    </source>
</evidence>
<dbReference type="Proteomes" id="UP000695007">
    <property type="component" value="Unplaced"/>
</dbReference>
<dbReference type="GO" id="GO:0005886">
    <property type="term" value="C:plasma membrane"/>
    <property type="evidence" value="ECO:0007669"/>
    <property type="project" value="TreeGrafter"/>
</dbReference>
<evidence type="ECO:0000256" key="9">
    <source>
        <dbReference type="ARBA" id="ARBA00023157"/>
    </source>
</evidence>
<dbReference type="KEGG" id="csol:105367629"/>
<dbReference type="PANTHER" id="PTHR45727">
    <property type="entry name" value="NPC INTRACELLULAR CHOLESTEROL TRANSPORTER 1"/>
    <property type="match status" value="1"/>
</dbReference>
<evidence type="ECO:0000313" key="15">
    <source>
        <dbReference type="Proteomes" id="UP000695007"/>
    </source>
</evidence>
<feature type="transmembrane region" description="Helical" evidence="12">
    <location>
        <begin position="265"/>
        <end position="290"/>
    </location>
</feature>
<dbReference type="InterPro" id="IPR053958">
    <property type="entry name" value="HMGCR/SNAP/NPC1-like_SSD"/>
</dbReference>
<dbReference type="GO" id="GO:0042632">
    <property type="term" value="P:cholesterol homeostasis"/>
    <property type="evidence" value="ECO:0007669"/>
    <property type="project" value="TreeGrafter"/>
</dbReference>
<comment type="subcellular location">
    <subcellularLocation>
        <location evidence="1">Membrane</location>
        <topology evidence="1">Multi-pass membrane protein</topology>
    </subcellularLocation>
</comment>
<evidence type="ECO:0000256" key="5">
    <source>
        <dbReference type="ARBA" id="ARBA00022729"/>
    </source>
</evidence>
<evidence type="ECO:0000256" key="4">
    <source>
        <dbReference type="ARBA" id="ARBA00022692"/>
    </source>
</evidence>
<comment type="catalytic activity">
    <reaction evidence="11">
        <text>cholesterol(in) = cholesterol(out)</text>
        <dbReference type="Rhea" id="RHEA:39747"/>
        <dbReference type="ChEBI" id="CHEBI:16113"/>
    </reaction>
</comment>
<dbReference type="Pfam" id="PF22314">
    <property type="entry name" value="NPC1_MLD"/>
    <property type="match status" value="1"/>
</dbReference>
<evidence type="ECO:0000256" key="3">
    <source>
        <dbReference type="ARBA" id="ARBA00022448"/>
    </source>
</evidence>
<name>A0AAJ7E1T6_9HYME</name>
<feature type="transmembrane region" description="Helical" evidence="12">
    <location>
        <begin position="672"/>
        <end position="694"/>
    </location>
</feature>
<dbReference type="GO" id="GO:0015485">
    <property type="term" value="F:cholesterol binding"/>
    <property type="evidence" value="ECO:0007669"/>
    <property type="project" value="TreeGrafter"/>
</dbReference>
<sequence>MKQIYIKLVYVTIFYVQLIQSEDYTCVWYKECGYNEDNKVRNCLSNTTAQLINDEDAEKILVKRCPHLFEDTNQPKTCCDSQQIRTMDSSMEMAEQIFGRCAICLRNLFQSICDFTCSPDQSRFMNATEIKVNKNGDAYIEALEIFLSEEYANSTYDSCKDVVNPSSGMLAMDFGCNGAKDCTPKRWFDYMGNSNINSFVPFFIDYVFNASELQSKFITHSLNPKTKNCSERYDNSTLACSCVDCRLACKVNNIPIYNKAPIDSWNIYGIVAGLTIIGISTLFTIGFYLYGFKRKANNYDLEISFTDSDSNLGKLNKQKTYGEQFRSALQSIFIFIGTFFAQYPISSLAIIGNIAILLSLGVSRLTITSNPIEIWSAPNSRARLEKDFFDKHFQPFYRTEQIFIKSVNLEKFYYNISNEELEFGPIFQKNFLLHVLDLQEKVMKLGQDEDEGLEKICYAPVKNDFSGPMTLSYCTIQSIWGYFKNNIEECNSNYLQKIYECLENPFNINCLAPYKGPIIPAISLGGFLKDGKSDYNANDYIKSTGLVITFLVKFPHDTETLNLALKWEQRFIDFMKNWDKYDRPDFIDVAYSTERSIEDELERTSKAEAVTMILSYLLMFIYISMALGEYKLSYHCFITSRIALSIGGILIVLLSVSCAVGVFGYIGVPTSLLTVEVIPFLVLAVGVDNIFILVREHMKTPRKPDESIPAHIGRIVFLHLKRTIR</sequence>
<evidence type="ECO:0000256" key="1">
    <source>
        <dbReference type="ARBA" id="ARBA00004141"/>
    </source>
</evidence>
<dbReference type="PROSITE" id="PS50156">
    <property type="entry name" value="SSD"/>
    <property type="match status" value="1"/>
</dbReference>
<keyword evidence="8 12" id="KW-0472">Membrane</keyword>
<dbReference type="Pfam" id="PF12349">
    <property type="entry name" value="Sterol-sensing"/>
    <property type="match status" value="1"/>
</dbReference>
<dbReference type="Gene3D" id="1.20.1640.10">
    <property type="entry name" value="Multidrug efflux transporter AcrB transmembrane domain"/>
    <property type="match status" value="1"/>
</dbReference>
<dbReference type="GO" id="GO:0015918">
    <property type="term" value="P:sterol transport"/>
    <property type="evidence" value="ECO:0007669"/>
    <property type="project" value="TreeGrafter"/>
</dbReference>
<evidence type="ECO:0000259" key="14">
    <source>
        <dbReference type="PROSITE" id="PS50156"/>
    </source>
</evidence>
<keyword evidence="7" id="KW-0445">Lipid transport</keyword>
<dbReference type="InterPro" id="IPR000731">
    <property type="entry name" value="SSD"/>
</dbReference>
<feature type="signal peptide" evidence="13">
    <location>
        <begin position="1"/>
        <end position="21"/>
    </location>
</feature>
<dbReference type="PANTHER" id="PTHR45727:SF2">
    <property type="entry name" value="NPC INTRACELLULAR CHOLESTEROL TRANSPORTER 1"/>
    <property type="match status" value="1"/>
</dbReference>
<proteinExistence type="inferred from homology"/>
<keyword evidence="6 12" id="KW-1133">Transmembrane helix</keyword>
<evidence type="ECO:0000256" key="8">
    <source>
        <dbReference type="ARBA" id="ARBA00023136"/>
    </source>
</evidence>
<dbReference type="GO" id="GO:0030299">
    <property type="term" value="P:intestinal cholesterol absorption"/>
    <property type="evidence" value="ECO:0007669"/>
    <property type="project" value="TreeGrafter"/>
</dbReference>
<feature type="transmembrane region" description="Helical" evidence="12">
    <location>
        <begin position="642"/>
        <end position="666"/>
    </location>
</feature>
<keyword evidence="5 13" id="KW-0732">Signal</keyword>
<evidence type="ECO:0000256" key="11">
    <source>
        <dbReference type="ARBA" id="ARBA00034049"/>
    </source>
</evidence>
<feature type="transmembrane region" description="Helical" evidence="12">
    <location>
        <begin position="332"/>
        <end position="360"/>
    </location>
</feature>
<keyword evidence="3" id="KW-0813">Transport</keyword>
<dbReference type="InterPro" id="IPR053956">
    <property type="entry name" value="NPC1_MLD"/>
</dbReference>
<organism evidence="15 16">
    <name type="scientific">Ceratosolen solmsi marchali</name>
    <dbReference type="NCBI Taxonomy" id="326594"/>
    <lineage>
        <taxon>Eukaryota</taxon>
        <taxon>Metazoa</taxon>
        <taxon>Ecdysozoa</taxon>
        <taxon>Arthropoda</taxon>
        <taxon>Hexapoda</taxon>
        <taxon>Insecta</taxon>
        <taxon>Pterygota</taxon>
        <taxon>Neoptera</taxon>
        <taxon>Endopterygota</taxon>
        <taxon>Hymenoptera</taxon>
        <taxon>Apocrita</taxon>
        <taxon>Proctotrupomorpha</taxon>
        <taxon>Chalcidoidea</taxon>
        <taxon>Agaonidae</taxon>
        <taxon>Agaoninae</taxon>
        <taxon>Ceratosolen</taxon>
    </lineage>
</organism>
<evidence type="ECO:0000256" key="6">
    <source>
        <dbReference type="ARBA" id="ARBA00022989"/>
    </source>
</evidence>
<evidence type="ECO:0000256" key="7">
    <source>
        <dbReference type="ARBA" id="ARBA00023055"/>
    </source>
</evidence>
<protein>
    <submittedName>
        <fullName evidence="16">Niemann-Pick C1 protein-like</fullName>
    </submittedName>
</protein>
<comment type="similarity">
    <text evidence="2">Belongs to the patched family.</text>
</comment>
<evidence type="ECO:0000256" key="2">
    <source>
        <dbReference type="ARBA" id="ARBA00005585"/>
    </source>
</evidence>
<evidence type="ECO:0000313" key="16">
    <source>
        <dbReference type="RefSeq" id="XP_011504698.1"/>
    </source>
</evidence>
<dbReference type="InterPro" id="IPR032190">
    <property type="entry name" value="NPC1_N"/>
</dbReference>
<accession>A0AAJ7E1T6</accession>
<reference evidence="16" key="1">
    <citation type="submission" date="2025-08" db="UniProtKB">
        <authorList>
            <consortium name="RefSeq"/>
        </authorList>
    </citation>
    <scope>IDENTIFICATION</scope>
</reference>
<keyword evidence="4 12" id="KW-0812">Transmembrane</keyword>
<keyword evidence="15" id="KW-1185">Reference proteome</keyword>
<evidence type="ECO:0000256" key="12">
    <source>
        <dbReference type="SAM" id="Phobius"/>
    </source>
</evidence>
<evidence type="ECO:0000256" key="13">
    <source>
        <dbReference type="SAM" id="SignalP"/>
    </source>
</evidence>
<dbReference type="SUPFAM" id="SSF82866">
    <property type="entry name" value="Multidrug efflux transporter AcrB transmembrane domain"/>
    <property type="match status" value="1"/>
</dbReference>
<feature type="transmembrane region" description="Helical" evidence="12">
    <location>
        <begin position="609"/>
        <end position="630"/>
    </location>
</feature>